<accession>A0A917Q5X2</accession>
<dbReference type="Pfam" id="PF13463">
    <property type="entry name" value="HTH_27"/>
    <property type="match status" value="1"/>
</dbReference>
<dbReference type="Proteomes" id="UP000600449">
    <property type="component" value="Unassembled WGS sequence"/>
</dbReference>
<keyword evidence="4" id="KW-1185">Reference proteome</keyword>
<dbReference type="InterPro" id="IPR036388">
    <property type="entry name" value="WH-like_DNA-bd_sf"/>
</dbReference>
<feature type="region of interest" description="Disordered" evidence="1">
    <location>
        <begin position="1"/>
        <end position="33"/>
    </location>
</feature>
<evidence type="ECO:0000259" key="2">
    <source>
        <dbReference type="Pfam" id="PF13463"/>
    </source>
</evidence>
<feature type="compositionally biased region" description="Low complexity" evidence="1">
    <location>
        <begin position="19"/>
        <end position="33"/>
    </location>
</feature>
<evidence type="ECO:0000313" key="4">
    <source>
        <dbReference type="Proteomes" id="UP000600449"/>
    </source>
</evidence>
<dbReference type="SUPFAM" id="SSF46785">
    <property type="entry name" value="Winged helix' DNA-binding domain"/>
    <property type="match status" value="1"/>
</dbReference>
<feature type="compositionally biased region" description="Basic and acidic residues" evidence="1">
    <location>
        <begin position="1"/>
        <end position="13"/>
    </location>
</feature>
<gene>
    <name evidence="3" type="ORF">GCM10011322_12350</name>
</gene>
<reference evidence="3 4" key="1">
    <citation type="journal article" date="2014" name="Int. J. Syst. Evol. Microbiol.">
        <title>Complete genome sequence of Corynebacterium casei LMG S-19264T (=DSM 44701T), isolated from a smear-ripened cheese.</title>
        <authorList>
            <consortium name="US DOE Joint Genome Institute (JGI-PGF)"/>
            <person name="Walter F."/>
            <person name="Albersmeier A."/>
            <person name="Kalinowski J."/>
            <person name="Ruckert C."/>
        </authorList>
    </citation>
    <scope>NUCLEOTIDE SEQUENCE [LARGE SCALE GENOMIC DNA]</scope>
    <source>
        <strain evidence="3 4">CGMCC 1.9161</strain>
    </source>
</reference>
<dbReference type="InterPro" id="IPR036390">
    <property type="entry name" value="WH_DNA-bd_sf"/>
</dbReference>
<dbReference type="Gene3D" id="1.10.10.10">
    <property type="entry name" value="Winged helix-like DNA-binding domain superfamily/Winged helix DNA-binding domain"/>
    <property type="match status" value="1"/>
</dbReference>
<evidence type="ECO:0000313" key="3">
    <source>
        <dbReference type="EMBL" id="GGK27354.1"/>
    </source>
</evidence>
<dbReference type="PIRSF" id="PIRSF036158">
    <property type="entry name" value="UCP036158_MarR"/>
    <property type="match status" value="1"/>
</dbReference>
<feature type="domain" description="HTH marR-type" evidence="2">
    <location>
        <begin position="79"/>
        <end position="144"/>
    </location>
</feature>
<dbReference type="GO" id="GO:0003700">
    <property type="term" value="F:DNA-binding transcription factor activity"/>
    <property type="evidence" value="ECO:0007669"/>
    <property type="project" value="InterPro"/>
</dbReference>
<dbReference type="EMBL" id="BMMF01000003">
    <property type="protein sequence ID" value="GGK27354.1"/>
    <property type="molecule type" value="Genomic_DNA"/>
</dbReference>
<protein>
    <submittedName>
        <fullName evidence="3">Transcriptional regulator</fullName>
    </submittedName>
</protein>
<dbReference type="AlphaFoldDB" id="A0A917Q5X2"/>
<evidence type="ECO:0000256" key="1">
    <source>
        <dbReference type="SAM" id="MobiDB-lite"/>
    </source>
</evidence>
<proteinExistence type="predicted"/>
<name>A0A917Q5X2_9HYPH</name>
<dbReference type="InterPro" id="IPR000835">
    <property type="entry name" value="HTH_MarR-typ"/>
</dbReference>
<sequence length="197" mass="20698">MSPPRKTEVETDGTRTGTGPAPSGAGSAPSGVGPVVSSAHLAETGLPALSEFEFGLILAGHAFQRWMTRCMSAAGVPDLSALDVLVLHTVNHRGRPKKLADICLVLSVEDTHLVSYGVKKLEAAGLVASGRAGKEKTVEITERGRAVCLRYREIRDALLTKPLSATTLDEGRLSEIAAMLRGLSGHYDQATRAAASL</sequence>
<dbReference type="RefSeq" id="WP_188910717.1">
    <property type="nucleotide sequence ID" value="NZ_BMMF01000003.1"/>
</dbReference>
<comment type="caution">
    <text evidence="3">The sequence shown here is derived from an EMBL/GenBank/DDBJ whole genome shotgun (WGS) entry which is preliminary data.</text>
</comment>
<dbReference type="InterPro" id="IPR014601">
    <property type="entry name" value="Trans_reg_MarR_HTH"/>
</dbReference>
<organism evidence="3 4">
    <name type="scientific">Salinarimonas ramus</name>
    <dbReference type="NCBI Taxonomy" id="690164"/>
    <lineage>
        <taxon>Bacteria</taxon>
        <taxon>Pseudomonadati</taxon>
        <taxon>Pseudomonadota</taxon>
        <taxon>Alphaproteobacteria</taxon>
        <taxon>Hyphomicrobiales</taxon>
        <taxon>Salinarimonadaceae</taxon>
        <taxon>Salinarimonas</taxon>
    </lineage>
</organism>